<evidence type="ECO:0000259" key="2">
    <source>
        <dbReference type="Pfam" id="PF03544"/>
    </source>
</evidence>
<protein>
    <submittedName>
        <fullName evidence="3">Protein TonB</fullName>
    </submittedName>
</protein>
<organism evidence="3 4">
    <name type="scientific">Chryseobacterium soldanellicola</name>
    <dbReference type="NCBI Taxonomy" id="311333"/>
    <lineage>
        <taxon>Bacteria</taxon>
        <taxon>Pseudomonadati</taxon>
        <taxon>Bacteroidota</taxon>
        <taxon>Flavobacteriia</taxon>
        <taxon>Flavobacteriales</taxon>
        <taxon>Weeksellaceae</taxon>
        <taxon>Chryseobacterium group</taxon>
        <taxon>Chryseobacterium</taxon>
    </lineage>
</organism>
<name>A0A1H1AP26_9FLAO</name>
<dbReference type="EMBL" id="FNKL01000002">
    <property type="protein sequence ID" value="SDQ41342.1"/>
    <property type="molecule type" value="Genomic_DNA"/>
</dbReference>
<dbReference type="STRING" id="311333.SAMN05421664_1515"/>
<dbReference type="Gene3D" id="3.30.1150.10">
    <property type="match status" value="1"/>
</dbReference>
<sequence>MKKIFILILFLSFNLIFSQTTEASKSDSTYYIDKVDTMPEFPGGINEFRNLISKRFNTAVLYKINGTVRSQVKFSIDTDGSIKSVTATGDNQILNKEMERVINSIKKKWTPAMYNNQPVKYWFTIPFTMNGM</sequence>
<keyword evidence="4" id="KW-1185">Reference proteome</keyword>
<dbReference type="Proteomes" id="UP000199627">
    <property type="component" value="Unassembled WGS sequence"/>
</dbReference>
<evidence type="ECO:0000256" key="1">
    <source>
        <dbReference type="SAM" id="SignalP"/>
    </source>
</evidence>
<dbReference type="Pfam" id="PF03544">
    <property type="entry name" value="TonB_C"/>
    <property type="match status" value="1"/>
</dbReference>
<dbReference type="RefSeq" id="WP_170828444.1">
    <property type="nucleotide sequence ID" value="NZ_FNKL01000002.1"/>
</dbReference>
<gene>
    <name evidence="3" type="ORF">SAMN05421664_1515</name>
</gene>
<dbReference type="SUPFAM" id="SSF74653">
    <property type="entry name" value="TolA/TonB C-terminal domain"/>
    <property type="match status" value="1"/>
</dbReference>
<feature type="signal peptide" evidence="1">
    <location>
        <begin position="1"/>
        <end position="23"/>
    </location>
</feature>
<reference evidence="4" key="1">
    <citation type="submission" date="2016-10" db="EMBL/GenBank/DDBJ databases">
        <authorList>
            <person name="Varghese N."/>
            <person name="Submissions S."/>
        </authorList>
    </citation>
    <scope>NUCLEOTIDE SEQUENCE [LARGE SCALE GENOMIC DNA]</scope>
    <source>
        <strain evidence="4">DSM 17072</strain>
    </source>
</reference>
<dbReference type="InterPro" id="IPR037682">
    <property type="entry name" value="TonB_C"/>
</dbReference>
<accession>A0A1H1AP26</accession>
<keyword evidence="1" id="KW-0732">Signal</keyword>
<evidence type="ECO:0000313" key="3">
    <source>
        <dbReference type="EMBL" id="SDQ41342.1"/>
    </source>
</evidence>
<evidence type="ECO:0000313" key="4">
    <source>
        <dbReference type="Proteomes" id="UP000199627"/>
    </source>
</evidence>
<proteinExistence type="predicted"/>
<dbReference type="GO" id="GO:0055085">
    <property type="term" value="P:transmembrane transport"/>
    <property type="evidence" value="ECO:0007669"/>
    <property type="project" value="InterPro"/>
</dbReference>
<feature type="domain" description="TonB C-terminal" evidence="2">
    <location>
        <begin position="63"/>
        <end position="127"/>
    </location>
</feature>
<feature type="chain" id="PRO_5011507359" evidence="1">
    <location>
        <begin position="24"/>
        <end position="132"/>
    </location>
</feature>
<dbReference type="AlphaFoldDB" id="A0A1H1AP26"/>